<evidence type="ECO:0000256" key="4">
    <source>
        <dbReference type="ARBA" id="ARBA00004654"/>
    </source>
</evidence>
<dbReference type="Gene3D" id="1.10.238.10">
    <property type="entry name" value="EF-hand"/>
    <property type="match status" value="1"/>
</dbReference>
<evidence type="ECO:0000256" key="13">
    <source>
        <dbReference type="ARBA" id="ARBA00023329"/>
    </source>
</evidence>
<dbReference type="InterPro" id="IPR051977">
    <property type="entry name" value="Rab11-interacting_regulator"/>
</dbReference>
<sequence>LLQFLRRLKEVFDVCDEDADGYIRVEHLEDLGLQFGQGDEVKQLTRCLDPNAHGRINFKDFCHGVFAIKGCEELLKMAAGPRSVASSKASVTDNGYVYQYMSPLENCCLATGERAGEERREGCGFVSNGEAKLGPPVIMCTRSYPECGGYHDGADGEYEMDSTAENGNSPESVDPTRQNGFPIYGPSLSYIYNTIFTSWSSNPSQTTCSTSASVVSGEEQFEDYGESEDVEFTPSSPCPEEDTRTNGFSDLGSSLPSSAGHTPQKMRHLYNSELLDIYCSQCCKKVNLLNDLEARLRNLKANSPNRKISSTAFGRQLFQANQSVFGSSQGSSTEDLFTDSIDSCDLDITEKVSYLEKKVTELESDSLANSDLKSKLKQENTHLVHRQVHELEEQVRDAETKADQVLEEEAKRHREAYHKIERDRNLEIDLLCNRLQQLEEENGTMKINVCRLKSQTEKLDQEKQKMTDKLEDTSLRLKDEMDLYRKIMDKLWHNRHAFQKEKESMQELIDDLRRELEYLQCFKLEMEHPGQGKGLSEFNAKTRETEMENEVKRLKQVSTHALENHKLRDQNDDLNAQILSLSLYEACFPVKTKAQCLAAEIDNASRDELVDALKEQEEINLRLRQYMDKIILAILDHNPSILEIK</sequence>
<keyword evidence="6" id="KW-0132">Cell division</keyword>
<reference evidence="18" key="2">
    <citation type="submission" date="2004-02" db="EMBL/GenBank/DDBJ databases">
        <authorList>
            <consortium name="Genoscope"/>
            <consortium name="Whitehead Institute Centre for Genome Research"/>
        </authorList>
    </citation>
    <scope>NUCLEOTIDE SEQUENCE</scope>
</reference>
<evidence type="ECO:0000256" key="14">
    <source>
        <dbReference type="SAM" id="Coils"/>
    </source>
</evidence>
<dbReference type="GO" id="GO:0030496">
    <property type="term" value="C:midbody"/>
    <property type="evidence" value="ECO:0007669"/>
    <property type="project" value="UniProtKB-SubCell"/>
</dbReference>
<dbReference type="FunFam" id="1.20.5.2440:FF:000001">
    <property type="entry name" value="RAB11 family interacting protein 4"/>
    <property type="match status" value="1"/>
</dbReference>
<evidence type="ECO:0000256" key="8">
    <source>
        <dbReference type="ARBA" id="ARBA00022753"/>
    </source>
</evidence>
<comment type="subcellular location">
    <subcellularLocation>
        <location evidence="3">Cleavage furrow</location>
    </subcellularLocation>
    <subcellularLocation>
        <location evidence="2">Cytoplasmic vesicle</location>
    </subcellularLocation>
    <subcellularLocation>
        <location evidence="1">Midbody</location>
    </subcellularLocation>
    <subcellularLocation>
        <location evidence="4">Recycling endosome membrane</location>
        <topology evidence="4">Peripheral membrane protein</topology>
    </subcellularLocation>
</comment>
<evidence type="ECO:0000259" key="17">
    <source>
        <dbReference type="PROSITE" id="PS51511"/>
    </source>
</evidence>
<dbReference type="SUPFAM" id="SSF47473">
    <property type="entry name" value="EF-hand"/>
    <property type="match status" value="1"/>
</dbReference>
<dbReference type="OrthoDB" id="418358at2759"/>
<evidence type="ECO:0000313" key="18">
    <source>
        <dbReference type="EMBL" id="CAG05939.1"/>
    </source>
</evidence>
<dbReference type="GO" id="GO:0032465">
    <property type="term" value="P:regulation of cytokinesis"/>
    <property type="evidence" value="ECO:0007669"/>
    <property type="project" value="TreeGrafter"/>
</dbReference>
<dbReference type="PROSITE" id="PS51511">
    <property type="entry name" value="FIP_RBD"/>
    <property type="match status" value="1"/>
</dbReference>
<dbReference type="GO" id="GO:0032154">
    <property type="term" value="C:cleavage furrow"/>
    <property type="evidence" value="ECO:0007669"/>
    <property type="project" value="UniProtKB-SubCell"/>
</dbReference>
<feature type="domain" description="EF-hand" evidence="16">
    <location>
        <begin position="3"/>
        <end position="38"/>
    </location>
</feature>
<feature type="domain" description="FIP-RBD" evidence="17">
    <location>
        <begin position="583"/>
        <end position="645"/>
    </location>
</feature>
<keyword evidence="9" id="KW-0106">Calcium</keyword>
<dbReference type="GO" id="GO:0030139">
    <property type="term" value="C:endocytic vesicle"/>
    <property type="evidence" value="ECO:0007669"/>
    <property type="project" value="TreeGrafter"/>
</dbReference>
<name>Q4S093_TETNG</name>
<keyword evidence="11" id="KW-0472">Membrane</keyword>
<evidence type="ECO:0000256" key="10">
    <source>
        <dbReference type="ARBA" id="ARBA00023054"/>
    </source>
</evidence>
<keyword evidence="12" id="KW-0131">Cell cycle</keyword>
<proteinExistence type="predicted"/>
<evidence type="ECO:0000256" key="12">
    <source>
        <dbReference type="ARBA" id="ARBA00023306"/>
    </source>
</evidence>
<gene>
    <name evidence="18" type="ORF">GSTENG00026129001</name>
</gene>
<keyword evidence="10 14" id="KW-0175">Coiled coil</keyword>
<feature type="compositionally biased region" description="Acidic residues" evidence="15">
    <location>
        <begin position="219"/>
        <end position="231"/>
    </location>
</feature>
<dbReference type="InterPro" id="IPR057316">
    <property type="entry name" value="Rab11-FIP3/4_dom"/>
</dbReference>
<dbReference type="InterPro" id="IPR019018">
    <property type="entry name" value="Rab-bd_FIP-RBD"/>
</dbReference>
<evidence type="ECO:0000256" key="15">
    <source>
        <dbReference type="SAM" id="MobiDB-lite"/>
    </source>
</evidence>
<dbReference type="GO" id="GO:0005509">
    <property type="term" value="F:calcium ion binding"/>
    <property type="evidence" value="ECO:0007669"/>
    <property type="project" value="InterPro"/>
</dbReference>
<dbReference type="GO" id="GO:0055038">
    <property type="term" value="C:recycling endosome membrane"/>
    <property type="evidence" value="ECO:0007669"/>
    <property type="project" value="UniProtKB-SubCell"/>
</dbReference>
<feature type="region of interest" description="Disordered" evidence="15">
    <location>
        <begin position="155"/>
        <end position="178"/>
    </location>
</feature>
<dbReference type="SMART" id="SM00054">
    <property type="entry name" value="EFh"/>
    <property type="match status" value="2"/>
</dbReference>
<evidence type="ECO:0000256" key="3">
    <source>
        <dbReference type="ARBA" id="ARBA00004626"/>
    </source>
</evidence>
<keyword evidence="5" id="KW-0813">Transport</keyword>
<evidence type="ECO:0000256" key="9">
    <source>
        <dbReference type="ARBA" id="ARBA00022837"/>
    </source>
</evidence>
<dbReference type="FunFam" id="1.10.238.10:FF:000284">
    <property type="entry name" value="RAB11 family interacting protein 4"/>
    <property type="match status" value="1"/>
</dbReference>
<dbReference type="Pfam" id="PF13499">
    <property type="entry name" value="EF-hand_7"/>
    <property type="match status" value="1"/>
</dbReference>
<keyword evidence="8" id="KW-0967">Endosome</keyword>
<dbReference type="GO" id="GO:0051301">
    <property type="term" value="P:cell division"/>
    <property type="evidence" value="ECO:0007669"/>
    <property type="project" value="UniProtKB-KW"/>
</dbReference>
<feature type="region of interest" description="Disordered" evidence="15">
    <location>
        <begin position="204"/>
        <end position="263"/>
    </location>
</feature>
<feature type="compositionally biased region" description="Polar residues" evidence="15">
    <location>
        <begin position="163"/>
        <end position="178"/>
    </location>
</feature>
<dbReference type="SUPFAM" id="SSF144270">
    <property type="entry name" value="Eferin C-derminal domain-like"/>
    <property type="match status" value="1"/>
</dbReference>
<organism evidence="18">
    <name type="scientific">Tetraodon nigroviridis</name>
    <name type="common">Spotted green pufferfish</name>
    <name type="synonym">Chelonodon nigroviridis</name>
    <dbReference type="NCBI Taxonomy" id="99883"/>
    <lineage>
        <taxon>Eukaryota</taxon>
        <taxon>Metazoa</taxon>
        <taxon>Chordata</taxon>
        <taxon>Craniata</taxon>
        <taxon>Vertebrata</taxon>
        <taxon>Euteleostomi</taxon>
        <taxon>Actinopterygii</taxon>
        <taxon>Neopterygii</taxon>
        <taxon>Teleostei</taxon>
        <taxon>Neoteleostei</taxon>
        <taxon>Acanthomorphata</taxon>
        <taxon>Eupercaria</taxon>
        <taxon>Tetraodontiformes</taxon>
        <taxon>Tetradontoidea</taxon>
        <taxon>Tetraodontidae</taxon>
        <taxon>Tetraodon</taxon>
    </lineage>
</organism>
<feature type="coiled-coil region" evidence="14">
    <location>
        <begin position="388"/>
        <end position="515"/>
    </location>
</feature>
<feature type="non-terminal residue" evidence="18">
    <location>
        <position position="1"/>
    </location>
</feature>
<dbReference type="PANTHER" id="PTHR15726">
    <property type="entry name" value="RAB11-FAMILY INTERACTING PROTEIN"/>
    <property type="match status" value="1"/>
</dbReference>
<keyword evidence="13" id="KW-0968">Cytoplasmic vesicle</keyword>
<dbReference type="Gene3D" id="1.20.5.2440">
    <property type="match status" value="1"/>
</dbReference>
<dbReference type="Pfam" id="PF09457">
    <property type="entry name" value="RBD-FIP"/>
    <property type="match status" value="1"/>
</dbReference>
<feature type="compositionally biased region" description="Polar residues" evidence="15">
    <location>
        <begin position="204"/>
        <end position="214"/>
    </location>
</feature>
<evidence type="ECO:0000259" key="16">
    <source>
        <dbReference type="PROSITE" id="PS50222"/>
    </source>
</evidence>
<reference evidence="18" key="1">
    <citation type="journal article" date="2004" name="Nature">
        <title>Genome duplication in the teleost fish Tetraodon nigroviridis reveals the early vertebrate proto-karyotype.</title>
        <authorList>
            <person name="Jaillon O."/>
            <person name="Aury J.-M."/>
            <person name="Brunet F."/>
            <person name="Petit J.-L."/>
            <person name="Stange-Thomann N."/>
            <person name="Mauceli E."/>
            <person name="Bouneau L."/>
            <person name="Fischer C."/>
            <person name="Ozouf-Costaz C."/>
            <person name="Bernot A."/>
            <person name="Nicaud S."/>
            <person name="Jaffe D."/>
            <person name="Fisher S."/>
            <person name="Lutfalla G."/>
            <person name="Dossat C."/>
            <person name="Segurens B."/>
            <person name="Dasilva C."/>
            <person name="Salanoubat M."/>
            <person name="Levy M."/>
            <person name="Boudet N."/>
            <person name="Castellano S."/>
            <person name="Anthouard V."/>
            <person name="Jubin C."/>
            <person name="Castelli V."/>
            <person name="Katinka M."/>
            <person name="Vacherie B."/>
            <person name="Biemont C."/>
            <person name="Skalli Z."/>
            <person name="Cattolico L."/>
            <person name="Poulain J."/>
            <person name="De Berardinis V."/>
            <person name="Cruaud C."/>
            <person name="Duprat S."/>
            <person name="Brottier P."/>
            <person name="Coutanceau J.-P."/>
            <person name="Gouzy J."/>
            <person name="Parra G."/>
            <person name="Lardier G."/>
            <person name="Chapple C."/>
            <person name="McKernan K.J."/>
            <person name="McEwan P."/>
            <person name="Bosak S."/>
            <person name="Kellis M."/>
            <person name="Volff J.-N."/>
            <person name="Guigo R."/>
            <person name="Zody M.C."/>
            <person name="Mesirov J."/>
            <person name="Lindblad-Toh K."/>
            <person name="Birren B."/>
            <person name="Nusbaum C."/>
            <person name="Kahn D."/>
            <person name="Robinson-Rechavi M."/>
            <person name="Laudet V."/>
            <person name="Schachter V."/>
            <person name="Quetier F."/>
            <person name="Saurin W."/>
            <person name="Scarpelli C."/>
            <person name="Wincker P."/>
            <person name="Lander E.S."/>
            <person name="Weissenbach J."/>
            <person name="Roest Crollius H."/>
        </authorList>
    </citation>
    <scope>NUCLEOTIDE SEQUENCE [LARGE SCALE GENOMIC DNA]</scope>
</reference>
<dbReference type="PROSITE" id="PS50222">
    <property type="entry name" value="EF_HAND_2"/>
    <property type="match status" value="1"/>
</dbReference>
<evidence type="ECO:0000256" key="2">
    <source>
        <dbReference type="ARBA" id="ARBA00004541"/>
    </source>
</evidence>
<evidence type="ECO:0000256" key="11">
    <source>
        <dbReference type="ARBA" id="ARBA00023136"/>
    </source>
</evidence>
<evidence type="ECO:0000256" key="7">
    <source>
        <dbReference type="ARBA" id="ARBA00022723"/>
    </source>
</evidence>
<accession>Q4S093</accession>
<evidence type="ECO:0000256" key="1">
    <source>
        <dbReference type="ARBA" id="ARBA00004214"/>
    </source>
</evidence>
<protein>
    <submittedName>
        <fullName evidence="18">(spotted green pufferfish) hypothetical protein</fullName>
    </submittedName>
</protein>
<evidence type="ECO:0000256" key="5">
    <source>
        <dbReference type="ARBA" id="ARBA00022448"/>
    </source>
</evidence>
<dbReference type="InterPro" id="IPR011992">
    <property type="entry name" value="EF-hand-dom_pair"/>
</dbReference>
<keyword evidence="7" id="KW-0479">Metal-binding</keyword>
<dbReference type="InterPro" id="IPR002048">
    <property type="entry name" value="EF_hand_dom"/>
</dbReference>
<dbReference type="InterPro" id="IPR037245">
    <property type="entry name" value="FIP-RBD_C_sf"/>
</dbReference>
<evidence type="ECO:0000256" key="6">
    <source>
        <dbReference type="ARBA" id="ARBA00022618"/>
    </source>
</evidence>
<dbReference type="PANTHER" id="PTHR15726:SF5">
    <property type="entry name" value="RAB11 FAMILY-INTERACTING PROTEIN 4"/>
    <property type="match status" value="1"/>
</dbReference>
<feature type="non-terminal residue" evidence="18">
    <location>
        <position position="645"/>
    </location>
</feature>
<feature type="compositionally biased region" description="Polar residues" evidence="15">
    <location>
        <begin position="245"/>
        <end position="261"/>
    </location>
</feature>
<dbReference type="Pfam" id="PF25450">
    <property type="entry name" value="Rab11-FIP3"/>
    <property type="match status" value="1"/>
</dbReference>
<dbReference type="GO" id="GO:0032456">
    <property type="term" value="P:endocytic recycling"/>
    <property type="evidence" value="ECO:0007669"/>
    <property type="project" value="TreeGrafter"/>
</dbReference>
<dbReference type="KEGG" id="tng:GSTEN00026129G001"/>
<dbReference type="AlphaFoldDB" id="Q4S093"/>
<comment type="caution">
    <text evidence="18">The sequence shown here is derived from an EMBL/GenBank/DDBJ whole genome shotgun (WGS) entry which is preliminary data.</text>
</comment>
<dbReference type="EMBL" id="CAAE01014784">
    <property type="protein sequence ID" value="CAG05939.1"/>
    <property type="molecule type" value="Genomic_DNA"/>
</dbReference>